<dbReference type="CDD" id="cd04056">
    <property type="entry name" value="Peptidases_S53"/>
    <property type="match status" value="1"/>
</dbReference>
<keyword evidence="3" id="KW-0479">Metal-binding</keyword>
<comment type="caution">
    <text evidence="10">The sequence shown here is derived from an EMBL/GenBank/DDBJ whole genome shotgun (WGS) entry which is preliminary data.</text>
</comment>
<dbReference type="SUPFAM" id="SSF54897">
    <property type="entry name" value="Protease propeptides/inhibitors"/>
    <property type="match status" value="1"/>
</dbReference>
<dbReference type="SUPFAM" id="SSF52743">
    <property type="entry name" value="Subtilisin-like"/>
    <property type="match status" value="1"/>
</dbReference>
<dbReference type="Pfam" id="PF00082">
    <property type="entry name" value="Peptidase_S8"/>
    <property type="match status" value="1"/>
</dbReference>
<sequence>MARPFSRIARAGLSRAVCLGLTAALGAAAIGCGGDGDLTTLADGLPRPMEGVYFDFGAAEDDDALRVLVGFDVRDRQGLVQRIDRMYDPESAEFRDYMSPDDWNAQYAPAAEDVEEVASWLEEQGFSVDRKASNRLILQVSGTVGTFNTAFTTELRSMGRENHTGGSMVYSYGLVKGAALRVPQQIAERMLAVVTADEPADTTPLQNEGDDVVTEAPPDDAASHTLTELAGAYNLTELHAAGHKGAGEKLGIFVGATFLFRDLQSFWTSMGVTRAAPEVVNLGEDPSIRYLETTIDVEWAGGLAPEADLTVYQGADARNTSLIYAFNEMIARGEVSVVSNSFARREDAEPAPVREQYNMAAMQAAAMGITVVVASGNSAETDTPSSSAYVTAIGGTVLSLDENGQRLGEVAWDRSGSGPSLSMRRPSWQEGVVPDSTGMRAVVDVALNASPDHPYIVYYLSEWSKVGGTSLATPAFAGMITCLNSERRARGLPPVGLLNPLLYRDAKVQAAFRDMTEGATPFFSAGPGWDYPTGWGSPDIAKLAAAIP</sequence>
<dbReference type="OrthoDB" id="5481934at2"/>
<accession>A0A017T9S6</accession>
<dbReference type="PROSITE" id="PS51695">
    <property type="entry name" value="SEDOLISIN"/>
    <property type="match status" value="1"/>
</dbReference>
<dbReference type="PANTHER" id="PTHR14218">
    <property type="entry name" value="PROTEASE S8 TRIPEPTIDYL PEPTIDASE I CLN2"/>
    <property type="match status" value="1"/>
</dbReference>
<evidence type="ECO:0000313" key="11">
    <source>
        <dbReference type="Proteomes" id="UP000019678"/>
    </source>
</evidence>
<dbReference type="STRING" id="1192034.CAP_2977"/>
<evidence type="ECO:0000256" key="2">
    <source>
        <dbReference type="ARBA" id="ARBA00022670"/>
    </source>
</evidence>
<dbReference type="InterPro" id="IPR036852">
    <property type="entry name" value="Peptidase_S8/S53_dom_sf"/>
</dbReference>
<keyword evidence="5" id="KW-0720">Serine protease</keyword>
<evidence type="ECO:0000256" key="4">
    <source>
        <dbReference type="ARBA" id="ARBA00022801"/>
    </source>
</evidence>
<evidence type="ECO:0000313" key="10">
    <source>
        <dbReference type="EMBL" id="EYF05687.1"/>
    </source>
</evidence>
<keyword evidence="6" id="KW-0106">Calcium</keyword>
<dbReference type="InterPro" id="IPR030400">
    <property type="entry name" value="Sedolisin_dom"/>
</dbReference>
<evidence type="ECO:0000256" key="6">
    <source>
        <dbReference type="ARBA" id="ARBA00022837"/>
    </source>
</evidence>
<dbReference type="Gene3D" id="3.40.50.200">
    <property type="entry name" value="Peptidase S8/S53 domain"/>
    <property type="match status" value="1"/>
</dbReference>
<keyword evidence="4" id="KW-0378">Hydrolase</keyword>
<dbReference type="Proteomes" id="UP000019678">
    <property type="component" value="Unassembled WGS sequence"/>
</dbReference>
<dbReference type="AlphaFoldDB" id="A0A017T9S6"/>
<dbReference type="GO" id="GO:0008240">
    <property type="term" value="F:tripeptidyl-peptidase activity"/>
    <property type="evidence" value="ECO:0007669"/>
    <property type="project" value="TreeGrafter"/>
</dbReference>
<dbReference type="SMART" id="SM00944">
    <property type="entry name" value="Pro-kuma_activ"/>
    <property type="match status" value="1"/>
</dbReference>
<dbReference type="Pfam" id="PF09286">
    <property type="entry name" value="Pro-kuma_activ"/>
    <property type="match status" value="1"/>
</dbReference>
<feature type="signal peptide" evidence="8">
    <location>
        <begin position="1"/>
        <end position="29"/>
    </location>
</feature>
<dbReference type="InterPro" id="IPR000209">
    <property type="entry name" value="Peptidase_S8/S53_dom"/>
</dbReference>
<comment type="cofactor">
    <cofactor evidence="1">
        <name>Ca(2+)</name>
        <dbReference type="ChEBI" id="CHEBI:29108"/>
    </cofactor>
</comment>
<gene>
    <name evidence="10" type="ORF">CAP_2977</name>
</gene>
<dbReference type="GO" id="GO:0004252">
    <property type="term" value="F:serine-type endopeptidase activity"/>
    <property type="evidence" value="ECO:0007669"/>
    <property type="project" value="InterPro"/>
</dbReference>
<evidence type="ECO:0000256" key="1">
    <source>
        <dbReference type="ARBA" id="ARBA00001913"/>
    </source>
</evidence>
<dbReference type="GO" id="GO:0046872">
    <property type="term" value="F:metal ion binding"/>
    <property type="evidence" value="ECO:0007669"/>
    <property type="project" value="UniProtKB-KW"/>
</dbReference>
<dbReference type="PANTHER" id="PTHR14218:SF15">
    <property type="entry name" value="TRIPEPTIDYL-PEPTIDASE 1"/>
    <property type="match status" value="1"/>
</dbReference>
<keyword evidence="2" id="KW-0645">Protease</keyword>
<organism evidence="10 11">
    <name type="scientific">Chondromyces apiculatus DSM 436</name>
    <dbReference type="NCBI Taxonomy" id="1192034"/>
    <lineage>
        <taxon>Bacteria</taxon>
        <taxon>Pseudomonadati</taxon>
        <taxon>Myxococcota</taxon>
        <taxon>Polyangia</taxon>
        <taxon>Polyangiales</taxon>
        <taxon>Polyangiaceae</taxon>
        <taxon>Chondromyces</taxon>
    </lineage>
</organism>
<dbReference type="eggNOG" id="COG4934">
    <property type="taxonomic scope" value="Bacteria"/>
</dbReference>
<dbReference type="GO" id="GO:0006508">
    <property type="term" value="P:proteolysis"/>
    <property type="evidence" value="ECO:0007669"/>
    <property type="project" value="UniProtKB-KW"/>
</dbReference>
<proteinExistence type="predicted"/>
<dbReference type="EMBL" id="ASRX01000021">
    <property type="protein sequence ID" value="EYF05687.1"/>
    <property type="molecule type" value="Genomic_DNA"/>
</dbReference>
<feature type="chain" id="PRO_5001500091" evidence="8">
    <location>
        <begin position="30"/>
        <end position="548"/>
    </location>
</feature>
<dbReference type="InterPro" id="IPR023828">
    <property type="entry name" value="Peptidase_S8_Ser-AS"/>
</dbReference>
<name>A0A017T9S6_9BACT</name>
<dbReference type="PROSITE" id="PS51257">
    <property type="entry name" value="PROKAR_LIPOPROTEIN"/>
    <property type="match status" value="1"/>
</dbReference>
<evidence type="ECO:0000256" key="8">
    <source>
        <dbReference type="SAM" id="SignalP"/>
    </source>
</evidence>
<keyword evidence="11" id="KW-1185">Reference proteome</keyword>
<dbReference type="InterPro" id="IPR050819">
    <property type="entry name" value="Tripeptidyl-peptidase_I"/>
</dbReference>
<dbReference type="InterPro" id="IPR015366">
    <property type="entry name" value="S53_propep"/>
</dbReference>
<keyword evidence="8" id="KW-0732">Signal</keyword>
<feature type="domain" description="Peptidase S53" evidence="9">
    <location>
        <begin position="223"/>
        <end position="548"/>
    </location>
</feature>
<dbReference type="PROSITE" id="PS00138">
    <property type="entry name" value="SUBTILASE_SER"/>
    <property type="match status" value="1"/>
</dbReference>
<reference evidence="10 11" key="1">
    <citation type="submission" date="2013-05" db="EMBL/GenBank/DDBJ databases">
        <title>Genome assembly of Chondromyces apiculatus DSM 436.</title>
        <authorList>
            <person name="Sharma G."/>
            <person name="Khatri I."/>
            <person name="Kaur C."/>
            <person name="Mayilraj S."/>
            <person name="Subramanian S."/>
        </authorList>
    </citation>
    <scope>NUCLEOTIDE SEQUENCE [LARGE SCALE GENOMIC DNA]</scope>
    <source>
        <strain evidence="10 11">DSM 436</strain>
    </source>
</reference>
<evidence type="ECO:0000256" key="5">
    <source>
        <dbReference type="ARBA" id="ARBA00022825"/>
    </source>
</evidence>
<evidence type="ECO:0000259" key="9">
    <source>
        <dbReference type="PROSITE" id="PS51695"/>
    </source>
</evidence>
<keyword evidence="7" id="KW-0865">Zymogen</keyword>
<dbReference type="CDD" id="cd11377">
    <property type="entry name" value="Pro-peptidase_S53"/>
    <property type="match status" value="1"/>
</dbReference>
<evidence type="ECO:0000256" key="3">
    <source>
        <dbReference type="ARBA" id="ARBA00022723"/>
    </source>
</evidence>
<dbReference type="RefSeq" id="WP_081864921.1">
    <property type="nucleotide sequence ID" value="NZ_ASRX01000021.1"/>
</dbReference>
<evidence type="ECO:0000256" key="7">
    <source>
        <dbReference type="ARBA" id="ARBA00023145"/>
    </source>
</evidence>
<protein>
    <submittedName>
        <fullName evidence="10">Pseudomonapepsin</fullName>
    </submittedName>
</protein>